<dbReference type="Gene3D" id="2.60.40.1760">
    <property type="entry name" value="glycosyl hydrolase (family 31)"/>
    <property type="match status" value="1"/>
</dbReference>
<dbReference type="InterPro" id="IPR000421">
    <property type="entry name" value="FA58C"/>
</dbReference>
<dbReference type="PROSITE" id="PS00018">
    <property type="entry name" value="EF_HAND_1"/>
    <property type="match status" value="2"/>
</dbReference>
<evidence type="ECO:0000256" key="1">
    <source>
        <dbReference type="ARBA" id="ARBA00007806"/>
    </source>
</evidence>
<dbReference type="CDD" id="cd14752">
    <property type="entry name" value="GH31_N"/>
    <property type="match status" value="1"/>
</dbReference>
<dbReference type="Pfam" id="PF00404">
    <property type="entry name" value="Dockerin_1"/>
    <property type="match status" value="1"/>
</dbReference>
<dbReference type="PANTHER" id="PTHR22762">
    <property type="entry name" value="ALPHA-GLUCOSIDASE"/>
    <property type="match status" value="1"/>
</dbReference>
<dbReference type="Pfam" id="PF21365">
    <property type="entry name" value="Glyco_hydro_31_3rd"/>
    <property type="match status" value="1"/>
</dbReference>
<evidence type="ECO:0000313" key="4">
    <source>
        <dbReference type="EMBL" id="EOS12169.1"/>
    </source>
</evidence>
<dbReference type="Gene3D" id="3.20.20.80">
    <property type="entry name" value="Glycosidases"/>
    <property type="match status" value="1"/>
</dbReference>
<sequence>MKRNCNSTRWKKTAVLTLAIPLVLGASPVWAASHPPMPYETVQTHAKIIGVKQINPTTVDVLFSNNQRMTVDFYGENIFRLFQDNSGGIIRAPEATPQAQILVDNPRIPLSMLNVEDTDGTITISTAKVKIQLDKNTSLLKVINLDTQSVVLEESEPVMFDKDRVTVTLKETPEEYFYGGGVQNGRFSHKGKAIAIENQNSWTDGGVASPTPFYWSTNGYGILWYTFKKGKYDFGAEKQGSVKLSHETDYLDLFCMVSHTPTALLNDFYQLTGNPVLLPKFGFYQGHLNAYNRDYWKEDEKGILFEDGKRYKESQKDNGGIKESLNGEKGNYQFSARAVIDRYKNHDMPLGWLLPNDGYGAGYGQTETLDGNIQNLKDLGDYARRNGVEIGLWTQSDLHPKPEISALLQRDIVKEVRDAGVRVLKTDVAWVGAGYSFGLNGVADVGQIMPYYGNNTRPFIISLDGWAGTQRYAGVWSGDQTGGEWEYIRFHIPTYIGSGLSGQPNITSDMDGIFGGKNAAVNIRDFQWKTWTPMELNMDGWGANEKYPHALGEPATSINRMYLKLKSELMPYAYSFAKEAVDGLPMIRAMFLDFPNKYTLGTATQYQYMYGTDFLVAPVYQNTQADAEGNDIRNGIYLPEGEWIDYFSGEKYEGGRILNNFATPLWKLPVFVKNGAIIPMANPNNHVGEINKGLRIYEMYPHNHTMTVEYDDDGITEAYKDGKGVTTFIESNVTPKSTVMITVHRTQGNFDGFVKEKATEFRINVTEKPKALSAKIGKSKIKLTEAASMKQFMNGENTFYYDAAPNLNKFATKGSEFEKVTITKNPQLLVKLAATDITANQIDMVIKGFRFDPADTYRVSSGILSAPQAEVTAEHTEAYTLKPSWSKVPHADFYEIELDGMIYTTIKDTELLFDALSAETTYAFKIRAVNKDGVSEWNEFKATTKSNPLEFAIRGIKGEITAKDQPGFEIDHLFDFAETGDVWHTEYGAKATPFDMILDLKTINQLDKFHYLPRQDVGNGTLLKGSVCYSLDKKHWTEAGKFEWKRNSDVKEFLFKDRPDARYIKLSVTDGTGNYGSGRELYVFKVPGTESYLPGDINNDGKIDNNDLTSYTNYTGLRKGDSDFEGYISVGDINKNGLIDAYDISVVATQLEGGIDETNASPEVGGKLEISTPKRHYSKNEIIEVRVKGIDLKAINALSFALPYDQQKYEFAGVQLIHLNEMENLTYDRLHSNGNKALYPTFVNLGNKALLDGTTDLFILKFKAKQNVTFDLQIKDEILVNQRLDSK</sequence>
<dbReference type="SUPFAM" id="SSF51445">
    <property type="entry name" value="(Trans)glycosidases"/>
    <property type="match status" value="1"/>
</dbReference>
<feature type="chain" id="PRO_5004474566" description="Dockerin domain-containing protein" evidence="2">
    <location>
        <begin position="32"/>
        <end position="1287"/>
    </location>
</feature>
<dbReference type="InterPro" id="IPR011013">
    <property type="entry name" value="Gal_mutarotase_sf_dom"/>
</dbReference>
<dbReference type="InterPro" id="IPR008965">
    <property type="entry name" value="CBM2/CBM3_carb-bd_dom_sf"/>
</dbReference>
<dbReference type="STRING" id="1235788.C802_01982"/>
<feature type="signal peptide" evidence="2">
    <location>
        <begin position="1"/>
        <end position="31"/>
    </location>
</feature>
<keyword evidence="2" id="KW-0732">Signal</keyword>
<protein>
    <recommendedName>
        <fullName evidence="3">Dockerin domain-containing protein</fullName>
    </recommendedName>
</protein>
<dbReference type="SUPFAM" id="SSF49384">
    <property type="entry name" value="Carbohydrate-binding domain"/>
    <property type="match status" value="1"/>
</dbReference>
<keyword evidence="5" id="KW-1185">Reference proteome</keyword>
<dbReference type="Pfam" id="PF13802">
    <property type="entry name" value="Gal_mutarotas_2"/>
    <property type="match status" value="1"/>
</dbReference>
<dbReference type="InterPro" id="IPR017853">
    <property type="entry name" value="GH"/>
</dbReference>
<reference evidence="4 5" key="1">
    <citation type="submission" date="2013-04" db="EMBL/GenBank/DDBJ databases">
        <title>The Genome Sequence of Bacteroides massiliensis dnLKV3.</title>
        <authorList>
            <consortium name="The Broad Institute Genomics Platform"/>
            <consortium name="The Broad Institute Genome Sequencing Center for Infectious Disease"/>
            <person name="Earl A."/>
            <person name="Xavier R."/>
            <person name="Kuhn K."/>
            <person name="Stappenbeck T."/>
            <person name="Walker B."/>
            <person name="Young S."/>
            <person name="Zeng Q."/>
            <person name="Gargeya S."/>
            <person name="Fitzgerald M."/>
            <person name="Haas B."/>
            <person name="Abouelleil A."/>
            <person name="Allen A.W."/>
            <person name="Alvarado L."/>
            <person name="Arachchi H.M."/>
            <person name="Berlin A.M."/>
            <person name="Chapman S.B."/>
            <person name="Gainer-Dewar J."/>
            <person name="Goldberg J."/>
            <person name="Griggs A."/>
            <person name="Gujja S."/>
            <person name="Hansen M."/>
            <person name="Howarth C."/>
            <person name="Imamovic A."/>
            <person name="Ireland A."/>
            <person name="Larimer J."/>
            <person name="McCowan C."/>
            <person name="Murphy C."/>
            <person name="Pearson M."/>
            <person name="Poon T.W."/>
            <person name="Priest M."/>
            <person name="Roberts A."/>
            <person name="Saif S."/>
            <person name="Shea T."/>
            <person name="Sisk P."/>
            <person name="Sykes S."/>
            <person name="Wortman J."/>
            <person name="Nusbaum C."/>
            <person name="Birren B."/>
        </authorList>
    </citation>
    <scope>NUCLEOTIDE SEQUENCE [LARGE SCALE GENOMIC DNA]</scope>
    <source>
        <strain evidence="5">dnLKV3</strain>
    </source>
</reference>
<dbReference type="SUPFAM" id="SSF51011">
    <property type="entry name" value="Glycosyl hydrolase domain"/>
    <property type="match status" value="1"/>
</dbReference>
<dbReference type="InterPro" id="IPR000322">
    <property type="entry name" value="Glyco_hydro_31_TIM"/>
</dbReference>
<dbReference type="Gene3D" id="2.60.40.10">
    <property type="entry name" value="Immunoglobulins"/>
    <property type="match status" value="1"/>
</dbReference>
<dbReference type="InterPro" id="IPR033403">
    <property type="entry name" value="DUF5110"/>
</dbReference>
<dbReference type="InterPro" id="IPR013783">
    <property type="entry name" value="Ig-like_fold"/>
</dbReference>
<dbReference type="SUPFAM" id="SSF63446">
    <property type="entry name" value="Type I dockerin domain"/>
    <property type="match status" value="1"/>
</dbReference>
<dbReference type="InterPro" id="IPR002105">
    <property type="entry name" value="Dockerin_1_rpt"/>
</dbReference>
<dbReference type="OrthoDB" id="176168at2"/>
<dbReference type="InterPro" id="IPR013780">
    <property type="entry name" value="Glyco_hydro_b"/>
</dbReference>
<dbReference type="RefSeq" id="WP_016276369.1">
    <property type="nucleotide sequence ID" value="NZ_JABVZU010000003.1"/>
</dbReference>
<dbReference type="InterPro" id="IPR018247">
    <property type="entry name" value="EF_Hand_1_Ca_BS"/>
</dbReference>
<proteinExistence type="inferred from homology"/>
<organism evidence="4 5">
    <name type="scientific">Phocaeicola sartorii</name>
    <dbReference type="NCBI Taxonomy" id="671267"/>
    <lineage>
        <taxon>Bacteria</taxon>
        <taxon>Pseudomonadati</taxon>
        <taxon>Bacteroidota</taxon>
        <taxon>Bacteroidia</taxon>
        <taxon>Bacteroidales</taxon>
        <taxon>Bacteroidaceae</taxon>
        <taxon>Phocaeicola</taxon>
    </lineage>
</organism>
<dbReference type="InterPro" id="IPR003961">
    <property type="entry name" value="FN3_dom"/>
</dbReference>
<dbReference type="InterPro" id="IPR016134">
    <property type="entry name" value="Dockerin_dom"/>
</dbReference>
<dbReference type="Gene3D" id="2.60.40.1180">
    <property type="entry name" value="Golgi alpha-mannosidase II"/>
    <property type="match status" value="2"/>
</dbReference>
<dbReference type="InterPro" id="IPR025887">
    <property type="entry name" value="Glyco_hydro_31_N_dom"/>
</dbReference>
<accession>R9IFQ1</accession>
<dbReference type="EMBL" id="ASSP01000014">
    <property type="protein sequence ID" value="EOS12169.1"/>
    <property type="molecule type" value="Genomic_DNA"/>
</dbReference>
<dbReference type="SUPFAM" id="SSF49785">
    <property type="entry name" value="Galactose-binding domain-like"/>
    <property type="match status" value="1"/>
</dbReference>
<comment type="caution">
    <text evidence="4">The sequence shown here is derived from an EMBL/GenBank/DDBJ whole genome shotgun (WGS) entry which is preliminary data.</text>
</comment>
<dbReference type="Proteomes" id="UP000014200">
    <property type="component" value="Unassembled WGS sequence"/>
</dbReference>
<evidence type="ECO:0000313" key="5">
    <source>
        <dbReference type="Proteomes" id="UP000014200"/>
    </source>
</evidence>
<dbReference type="GO" id="GO:0004553">
    <property type="term" value="F:hydrolase activity, hydrolyzing O-glycosyl compounds"/>
    <property type="evidence" value="ECO:0007669"/>
    <property type="project" value="InterPro"/>
</dbReference>
<dbReference type="CDD" id="cd14254">
    <property type="entry name" value="Dockerin_II"/>
    <property type="match status" value="1"/>
</dbReference>
<name>R9IFQ1_9BACT</name>
<gene>
    <name evidence="4" type="ORF">C802_01982</name>
</gene>
<evidence type="ECO:0000256" key="2">
    <source>
        <dbReference type="SAM" id="SignalP"/>
    </source>
</evidence>
<dbReference type="PROSITE" id="PS51766">
    <property type="entry name" value="DOCKERIN"/>
    <property type="match status" value="1"/>
</dbReference>
<dbReference type="InterPro" id="IPR036439">
    <property type="entry name" value="Dockerin_dom_sf"/>
</dbReference>
<dbReference type="Pfam" id="PF01055">
    <property type="entry name" value="Glyco_hydro_31_2nd"/>
    <property type="match status" value="1"/>
</dbReference>
<dbReference type="Pfam" id="PF00754">
    <property type="entry name" value="F5_F8_type_C"/>
    <property type="match status" value="1"/>
</dbReference>
<feature type="domain" description="Dockerin" evidence="3">
    <location>
        <begin position="1090"/>
        <end position="1160"/>
    </location>
</feature>
<dbReference type="PATRIC" id="fig|1235788.3.peg.2029"/>
<dbReference type="Gene3D" id="2.60.40.680">
    <property type="match status" value="1"/>
</dbReference>
<dbReference type="CDD" id="cd06596">
    <property type="entry name" value="GH31_CPE1046"/>
    <property type="match status" value="1"/>
</dbReference>
<dbReference type="GO" id="GO:0030246">
    <property type="term" value="F:carbohydrate binding"/>
    <property type="evidence" value="ECO:0007669"/>
    <property type="project" value="InterPro"/>
</dbReference>
<dbReference type="CDD" id="cd00063">
    <property type="entry name" value="FN3"/>
    <property type="match status" value="1"/>
</dbReference>
<dbReference type="InterPro" id="IPR008979">
    <property type="entry name" value="Galactose-bd-like_sf"/>
</dbReference>
<dbReference type="Gene3D" id="1.10.1330.10">
    <property type="entry name" value="Dockerin domain"/>
    <property type="match status" value="1"/>
</dbReference>
<dbReference type="PANTHER" id="PTHR22762:SF166">
    <property type="entry name" value="ALPHA-GLUCOSIDASE"/>
    <property type="match status" value="1"/>
</dbReference>
<dbReference type="InterPro" id="IPR048395">
    <property type="entry name" value="Glyco_hydro_31_C"/>
</dbReference>
<evidence type="ECO:0000259" key="3">
    <source>
        <dbReference type="PROSITE" id="PS51766"/>
    </source>
</evidence>
<dbReference type="InterPro" id="IPR036116">
    <property type="entry name" value="FN3_sf"/>
</dbReference>
<dbReference type="SUPFAM" id="SSF74650">
    <property type="entry name" value="Galactose mutarotase-like"/>
    <property type="match status" value="1"/>
</dbReference>
<dbReference type="Gene3D" id="2.60.120.260">
    <property type="entry name" value="Galactose-binding domain-like"/>
    <property type="match status" value="1"/>
</dbReference>
<dbReference type="GO" id="GO:0000272">
    <property type="term" value="P:polysaccharide catabolic process"/>
    <property type="evidence" value="ECO:0007669"/>
    <property type="project" value="InterPro"/>
</dbReference>
<dbReference type="GeneID" id="82152828"/>
<dbReference type="SUPFAM" id="SSF49265">
    <property type="entry name" value="Fibronectin type III"/>
    <property type="match status" value="1"/>
</dbReference>
<comment type="similarity">
    <text evidence="1">Belongs to the glycosyl hydrolase 31 family.</text>
</comment>
<dbReference type="HOGENOM" id="CLU_001337_1_1_10"/>
<dbReference type="Pfam" id="PF17137">
    <property type="entry name" value="DUF5110"/>
    <property type="match status" value="1"/>
</dbReference>